<dbReference type="AlphaFoldDB" id="A0A1Y0ENZ3"/>
<evidence type="ECO:0000256" key="1">
    <source>
        <dbReference type="ARBA" id="ARBA00004167"/>
    </source>
</evidence>
<feature type="region of interest" description="Disordered" evidence="5">
    <location>
        <begin position="384"/>
        <end position="430"/>
    </location>
</feature>
<accession>A0A1Y0ENZ3</accession>
<feature type="compositionally biased region" description="Low complexity" evidence="5">
    <location>
        <begin position="384"/>
        <end position="420"/>
    </location>
</feature>
<feature type="region of interest" description="Disordered" evidence="5">
    <location>
        <begin position="1"/>
        <end position="27"/>
    </location>
</feature>
<keyword evidence="3 6" id="KW-1133">Transmembrane helix</keyword>
<evidence type="ECO:0000313" key="8">
    <source>
        <dbReference type="Proteomes" id="UP000196138"/>
    </source>
</evidence>
<comment type="subcellular location">
    <subcellularLocation>
        <location evidence="1">Membrane</location>
        <topology evidence="1">Single-pass membrane protein</topology>
    </subcellularLocation>
</comment>
<dbReference type="PANTHER" id="PTHR36985">
    <property type="entry name" value="TRANSLOCATION AND ASSEMBLY MODULE SUBUNIT TAMB"/>
    <property type="match status" value="1"/>
</dbReference>
<organism evidence="7 8">
    <name type="scientific">Comamonas serinivorans</name>
    <dbReference type="NCBI Taxonomy" id="1082851"/>
    <lineage>
        <taxon>Bacteria</taxon>
        <taxon>Pseudomonadati</taxon>
        <taxon>Pseudomonadota</taxon>
        <taxon>Betaproteobacteria</taxon>
        <taxon>Burkholderiales</taxon>
        <taxon>Comamonadaceae</taxon>
        <taxon>Comamonas</taxon>
    </lineage>
</organism>
<keyword evidence="4 6" id="KW-0472">Membrane</keyword>
<dbReference type="OrthoDB" id="5288149at2"/>
<feature type="transmembrane region" description="Helical" evidence="6">
    <location>
        <begin position="35"/>
        <end position="58"/>
    </location>
</feature>
<feature type="compositionally biased region" description="Low complexity" evidence="5">
    <location>
        <begin position="7"/>
        <end position="16"/>
    </location>
</feature>
<keyword evidence="2 6" id="KW-0812">Transmembrane</keyword>
<dbReference type="GO" id="GO:0005886">
    <property type="term" value="C:plasma membrane"/>
    <property type="evidence" value="ECO:0007669"/>
    <property type="project" value="TreeGrafter"/>
</dbReference>
<dbReference type="GO" id="GO:0097347">
    <property type="term" value="C:TAM protein secretion complex"/>
    <property type="evidence" value="ECO:0007669"/>
    <property type="project" value="TreeGrafter"/>
</dbReference>
<feature type="compositionally biased region" description="Pro residues" evidence="5">
    <location>
        <begin position="17"/>
        <end position="27"/>
    </location>
</feature>
<evidence type="ECO:0000256" key="6">
    <source>
        <dbReference type="SAM" id="Phobius"/>
    </source>
</evidence>
<evidence type="ECO:0000256" key="4">
    <source>
        <dbReference type="ARBA" id="ARBA00023136"/>
    </source>
</evidence>
<keyword evidence="8" id="KW-1185">Reference proteome</keyword>
<dbReference type="PANTHER" id="PTHR36985:SF1">
    <property type="entry name" value="TRANSLOCATION AND ASSEMBLY MODULE SUBUNIT TAMB"/>
    <property type="match status" value="1"/>
</dbReference>
<dbReference type="EMBL" id="CP021455">
    <property type="protein sequence ID" value="ARU05022.1"/>
    <property type="molecule type" value="Genomic_DNA"/>
</dbReference>
<evidence type="ECO:0000256" key="3">
    <source>
        <dbReference type="ARBA" id="ARBA00022989"/>
    </source>
</evidence>
<feature type="region of interest" description="Disordered" evidence="5">
    <location>
        <begin position="135"/>
        <end position="154"/>
    </location>
</feature>
<dbReference type="RefSeq" id="WP_087280739.1">
    <property type="nucleotide sequence ID" value="NZ_CP021455.1"/>
</dbReference>
<evidence type="ECO:0000256" key="5">
    <source>
        <dbReference type="SAM" id="MobiDB-lite"/>
    </source>
</evidence>
<dbReference type="Proteomes" id="UP000196138">
    <property type="component" value="Chromosome"/>
</dbReference>
<gene>
    <name evidence="7" type="ORF">CCO03_10300</name>
</gene>
<dbReference type="GO" id="GO:0009306">
    <property type="term" value="P:protein secretion"/>
    <property type="evidence" value="ECO:0007669"/>
    <property type="project" value="TreeGrafter"/>
</dbReference>
<reference evidence="7 8" key="1">
    <citation type="submission" date="2017-05" db="EMBL/GenBank/DDBJ databases">
        <authorList>
            <person name="Song R."/>
            <person name="Chenine A.L."/>
            <person name="Ruprecht R.M."/>
        </authorList>
    </citation>
    <scope>NUCLEOTIDE SEQUENCE [LARGE SCALE GENOMIC DNA]</scope>
    <source>
        <strain evidence="7 8">DSM 26136</strain>
    </source>
</reference>
<proteinExistence type="predicted"/>
<feature type="region of interest" description="Disordered" evidence="5">
    <location>
        <begin position="282"/>
        <end position="332"/>
    </location>
</feature>
<name>A0A1Y0ENZ3_9BURK</name>
<evidence type="ECO:0000313" key="7">
    <source>
        <dbReference type="EMBL" id="ARU05022.1"/>
    </source>
</evidence>
<protein>
    <submittedName>
        <fullName evidence="7">Uncharacterized protein</fullName>
    </submittedName>
</protein>
<dbReference type="KEGG" id="cser:CCO03_10300"/>
<feature type="compositionally biased region" description="Low complexity" evidence="5">
    <location>
        <begin position="282"/>
        <end position="308"/>
    </location>
</feature>
<sequence>MSRVDVPESAPNAAPSGPAPRATPPRQPGRRLWRIVLGLVLGLLALLVAAVLGLWVWAGQDGSLATVLRLAGAQVPLVSENAQGSLRRGGTVDKLVWDKDGVRAEVEGATLLWQPLALLQGQLQIDTLSARRIAVRSEPKDEPTPPSGPPQSLSLPLGIEVKSIAADEFVWEGPPEVVARHFAGSYRYDRVQHALKLDRLEVMDGAYRGEAQVGVVGAPTLKVQLEGVVASPMPEGQAPLPLRASVDIQGPLDAFELALKVAADPSALAELPDEVRAKLAESTADAGAGAPGPAAAASKASSTGSASDTRQQPADASPADAEQPSLSATGTVTPWQAPFVSTLDARFQALDVGAFLAQAPRTHLSGALTLAPLAADTPIEPAAAGTSAAPAAGASTPGPGASAGPGASSQPASTASAPSGAAGGSTGACGVRSTTPCRAAWTRTGCPSTACVWTRTGATASPWCVPCRPSWPAARCRPRANGGSPWRSMRPQSINLYPVSSDFRLTMNGKRVILPTTRRHLTWASGRCTRSCPSSTRRRFTANSMRFRSMATSRPKGMVRKSASRAS</sequence>
<evidence type="ECO:0000256" key="2">
    <source>
        <dbReference type="ARBA" id="ARBA00022692"/>
    </source>
</evidence>